<dbReference type="SMART" id="SM00448">
    <property type="entry name" value="REC"/>
    <property type="match status" value="1"/>
</dbReference>
<dbReference type="GO" id="GO:0005829">
    <property type="term" value="C:cytosol"/>
    <property type="evidence" value="ECO:0007669"/>
    <property type="project" value="TreeGrafter"/>
</dbReference>
<feature type="domain" description="OmpR/PhoB-type" evidence="15">
    <location>
        <begin position="142"/>
        <end position="239"/>
    </location>
</feature>
<keyword evidence="8" id="KW-0010">Activator</keyword>
<dbReference type="InterPro" id="IPR016032">
    <property type="entry name" value="Sig_transdc_resp-reg_C-effctor"/>
</dbReference>
<evidence type="ECO:0000256" key="10">
    <source>
        <dbReference type="ARBA" id="ARBA00037471"/>
    </source>
</evidence>
<protein>
    <recommendedName>
        <fullName evidence="11">Heme response regulator HssR</fullName>
    </recommendedName>
</protein>
<evidence type="ECO:0000313" key="16">
    <source>
        <dbReference type="EMBL" id="EAV39631.1"/>
    </source>
</evidence>
<comment type="function">
    <text evidence="10">Member of the two-component regulatory system HssS/HssR involved in intracellular heme homeostasis and tempering of staphylococcal virulence. Phosphorylated HssR binds to a direct repeat sequence within hrtAB promoter and activates the expression of hrtAB, an efflux pump, in response to extracellular heme, hemin, hemoglobin or blood.</text>
</comment>
<keyword evidence="6" id="KW-0843">Virulence</keyword>
<organism evidence="16 17">
    <name type="scientific">Oenococcus oeni ATCC BAA-1163</name>
    <dbReference type="NCBI Taxonomy" id="379360"/>
    <lineage>
        <taxon>Bacteria</taxon>
        <taxon>Bacillati</taxon>
        <taxon>Bacillota</taxon>
        <taxon>Bacilli</taxon>
        <taxon>Lactobacillales</taxon>
        <taxon>Lactobacillaceae</taxon>
        <taxon>Oenococcus</taxon>
    </lineage>
</organism>
<evidence type="ECO:0000256" key="8">
    <source>
        <dbReference type="ARBA" id="ARBA00023159"/>
    </source>
</evidence>
<keyword evidence="5" id="KW-0805">Transcription regulation</keyword>
<dbReference type="EMBL" id="AAUV01000046">
    <property type="protein sequence ID" value="EAV39631.1"/>
    <property type="molecule type" value="Genomic_DNA"/>
</dbReference>
<dbReference type="AlphaFoldDB" id="A0NIN9"/>
<dbReference type="PROSITE" id="PS50110">
    <property type="entry name" value="RESPONSE_REGULATORY"/>
    <property type="match status" value="1"/>
</dbReference>
<evidence type="ECO:0000256" key="4">
    <source>
        <dbReference type="ARBA" id="ARBA00023012"/>
    </source>
</evidence>
<evidence type="ECO:0000256" key="11">
    <source>
        <dbReference type="ARBA" id="ARBA00039976"/>
    </source>
</evidence>
<evidence type="ECO:0000259" key="14">
    <source>
        <dbReference type="PROSITE" id="PS50110"/>
    </source>
</evidence>
<evidence type="ECO:0000256" key="9">
    <source>
        <dbReference type="ARBA" id="ARBA00023163"/>
    </source>
</evidence>
<dbReference type="SUPFAM" id="SSF52172">
    <property type="entry name" value="CheY-like"/>
    <property type="match status" value="1"/>
</dbReference>
<dbReference type="CDD" id="cd00383">
    <property type="entry name" value="trans_reg_C"/>
    <property type="match status" value="1"/>
</dbReference>
<gene>
    <name evidence="16" type="primary">phoP</name>
    <name evidence="16" type="ORF">OENOO_51011</name>
</gene>
<comment type="subcellular location">
    <subcellularLocation>
        <location evidence="1">Cytoplasm</location>
    </subcellularLocation>
</comment>
<dbReference type="GO" id="GO:0032993">
    <property type="term" value="C:protein-DNA complex"/>
    <property type="evidence" value="ECO:0007669"/>
    <property type="project" value="TreeGrafter"/>
</dbReference>
<dbReference type="SMART" id="SM00862">
    <property type="entry name" value="Trans_reg_C"/>
    <property type="match status" value="1"/>
</dbReference>
<dbReference type="InterPro" id="IPR001789">
    <property type="entry name" value="Sig_transdc_resp-reg_receiver"/>
</dbReference>
<evidence type="ECO:0000256" key="7">
    <source>
        <dbReference type="ARBA" id="ARBA00023125"/>
    </source>
</evidence>
<dbReference type="Pfam" id="PF00486">
    <property type="entry name" value="Trans_reg_C"/>
    <property type="match status" value="1"/>
</dbReference>
<dbReference type="Pfam" id="PF00072">
    <property type="entry name" value="Response_reg"/>
    <property type="match status" value="1"/>
</dbReference>
<dbReference type="PROSITE" id="PS51755">
    <property type="entry name" value="OMPR_PHOB"/>
    <property type="match status" value="1"/>
</dbReference>
<dbReference type="SUPFAM" id="SSF46894">
    <property type="entry name" value="C-terminal effector domain of the bipartite response regulators"/>
    <property type="match status" value="1"/>
</dbReference>
<dbReference type="Gene3D" id="3.40.50.2300">
    <property type="match status" value="1"/>
</dbReference>
<name>A0NIN9_OENOE</name>
<keyword evidence="7 13" id="KW-0238">DNA-binding</keyword>
<evidence type="ECO:0000313" key="17">
    <source>
        <dbReference type="Proteomes" id="UP000003346"/>
    </source>
</evidence>
<dbReference type="GO" id="GO:0006355">
    <property type="term" value="P:regulation of DNA-templated transcription"/>
    <property type="evidence" value="ECO:0007669"/>
    <property type="project" value="InterPro"/>
</dbReference>
<reference evidence="16 17" key="1">
    <citation type="submission" date="2006-11" db="EMBL/GenBank/DDBJ databases">
        <authorList>
            <consortium name="Laboratoire de Microbiologie (Universite Bourgogne)"/>
            <consortium name="GENOME Express"/>
            <consortium name="UMR Oenologie Ampelologie (Universite Bordeaux 2)"/>
            <person name="Guzzo J."/>
        </authorList>
    </citation>
    <scope>NUCLEOTIDE SEQUENCE [LARGE SCALE GENOMIC DNA]</scope>
    <source>
        <strain evidence="16 17">ATCC BAA-1163</strain>
    </source>
</reference>
<dbReference type="InterPro" id="IPR036388">
    <property type="entry name" value="WH-like_DNA-bd_sf"/>
</dbReference>
<evidence type="ECO:0000256" key="12">
    <source>
        <dbReference type="PROSITE-ProRule" id="PRU00169"/>
    </source>
</evidence>
<feature type="DNA-binding region" description="OmpR/PhoB-type" evidence="13">
    <location>
        <begin position="142"/>
        <end position="239"/>
    </location>
</feature>
<dbReference type="CDD" id="cd17574">
    <property type="entry name" value="REC_OmpR"/>
    <property type="match status" value="1"/>
</dbReference>
<dbReference type="InterPro" id="IPR039420">
    <property type="entry name" value="WalR-like"/>
</dbReference>
<keyword evidence="3 12" id="KW-0597">Phosphoprotein</keyword>
<dbReference type="Proteomes" id="UP000003346">
    <property type="component" value="Unassembled WGS sequence"/>
</dbReference>
<dbReference type="InterPro" id="IPR011006">
    <property type="entry name" value="CheY-like_superfamily"/>
</dbReference>
<accession>A0NIN9</accession>
<evidence type="ECO:0000256" key="6">
    <source>
        <dbReference type="ARBA" id="ARBA00023026"/>
    </source>
</evidence>
<proteinExistence type="predicted"/>
<evidence type="ECO:0000256" key="5">
    <source>
        <dbReference type="ARBA" id="ARBA00023015"/>
    </source>
</evidence>
<evidence type="ECO:0000256" key="3">
    <source>
        <dbReference type="ARBA" id="ARBA00022553"/>
    </source>
</evidence>
<keyword evidence="4" id="KW-0902">Two-component regulatory system</keyword>
<sequence>MICYDHIEWFFDSAEARMVKILVVEDDENFNSLVSRYLASNGFEVISCADAQKAYDALYNNLFDLIVTDVMMPGIDGVEFAKTVRQLNENIPILFVTARDDIKTKKAGFRVGIDDYLVKPIDLDELKLRISAVLRRANISQNQKIEIGNLLLKSEEISASINGVPIPLTVREFNILFKMLSFAGRAFSRAELLDDFWDTESNASLRAVDVYITKLREKFKSTNAFEIKTIHGLGYKTVIRS</sequence>
<dbReference type="GO" id="GO:0000976">
    <property type="term" value="F:transcription cis-regulatory region binding"/>
    <property type="evidence" value="ECO:0007669"/>
    <property type="project" value="TreeGrafter"/>
</dbReference>
<evidence type="ECO:0000259" key="15">
    <source>
        <dbReference type="PROSITE" id="PS51755"/>
    </source>
</evidence>
<feature type="modified residue" description="4-aspartylphosphate" evidence="12">
    <location>
        <position position="69"/>
    </location>
</feature>
<keyword evidence="9" id="KW-0804">Transcription</keyword>
<dbReference type="HOGENOM" id="CLU_000445_30_3_9"/>
<dbReference type="Gene3D" id="1.10.10.10">
    <property type="entry name" value="Winged helix-like DNA-binding domain superfamily/Winged helix DNA-binding domain"/>
    <property type="match status" value="1"/>
</dbReference>
<feature type="domain" description="Response regulatory" evidence="14">
    <location>
        <begin position="20"/>
        <end position="134"/>
    </location>
</feature>
<evidence type="ECO:0000256" key="1">
    <source>
        <dbReference type="ARBA" id="ARBA00004496"/>
    </source>
</evidence>
<dbReference type="PANTHER" id="PTHR48111">
    <property type="entry name" value="REGULATOR OF RPOS"/>
    <property type="match status" value="1"/>
</dbReference>
<dbReference type="PANTHER" id="PTHR48111:SF49">
    <property type="entry name" value="HEME RESPONSE REGULATOR HSSR"/>
    <property type="match status" value="1"/>
</dbReference>
<comment type="caution">
    <text evidence="16">The sequence shown here is derived from an EMBL/GenBank/DDBJ whole genome shotgun (WGS) entry which is preliminary data.</text>
</comment>
<evidence type="ECO:0000256" key="13">
    <source>
        <dbReference type="PROSITE-ProRule" id="PRU01091"/>
    </source>
</evidence>
<dbReference type="InterPro" id="IPR001867">
    <property type="entry name" value="OmpR/PhoB-type_DNA-bd"/>
</dbReference>
<keyword evidence="2" id="KW-0963">Cytoplasm</keyword>
<evidence type="ECO:0000256" key="2">
    <source>
        <dbReference type="ARBA" id="ARBA00022490"/>
    </source>
</evidence>
<dbReference type="GO" id="GO:0000156">
    <property type="term" value="F:phosphorelay response regulator activity"/>
    <property type="evidence" value="ECO:0007669"/>
    <property type="project" value="TreeGrafter"/>
</dbReference>